<protein>
    <submittedName>
        <fullName evidence="1">MaoC dehydratase domain protein</fullName>
    </submittedName>
</protein>
<comment type="caution">
    <text evidence="1">The sequence shown here is derived from an EMBL/GenBank/DDBJ whole genome shotgun (WGS) entry which is preliminary data.</text>
</comment>
<organism evidence="1 2">
    <name type="scientific">Brucella thiophenivorans</name>
    <dbReference type="NCBI Taxonomy" id="571255"/>
    <lineage>
        <taxon>Bacteria</taxon>
        <taxon>Pseudomonadati</taxon>
        <taxon>Pseudomonadota</taxon>
        <taxon>Alphaproteobacteria</taxon>
        <taxon>Hyphomicrobiales</taxon>
        <taxon>Brucellaceae</taxon>
        <taxon>Brucella/Ochrobactrum group</taxon>
        <taxon>Brucella</taxon>
    </lineage>
</organism>
<evidence type="ECO:0000313" key="1">
    <source>
        <dbReference type="EMBL" id="OYR16266.1"/>
    </source>
</evidence>
<name>A0A256FNF6_9HYPH</name>
<keyword evidence="2" id="KW-1185">Reference proteome</keyword>
<gene>
    <name evidence="1" type="ORF">CEV31_4393</name>
</gene>
<proteinExistence type="predicted"/>
<sequence length="61" mass="7093">MRFIVPTFIGDTIRVRSTIIEKRDHKRPEQGLVVEQVEVLKQDDSLALICNHIHIVTKKEV</sequence>
<reference evidence="1 2" key="1">
    <citation type="submission" date="2017-07" db="EMBL/GenBank/DDBJ databases">
        <title>Phylogenetic study on the rhizospheric bacterium Ochrobactrum sp. A44.</title>
        <authorList>
            <person name="Krzyzanowska D.M."/>
            <person name="Ossowicki A."/>
            <person name="Rajewska M."/>
            <person name="Maciag T."/>
            <person name="Kaczynski Z."/>
            <person name="Czerwicka M."/>
            <person name="Jafra S."/>
        </authorList>
    </citation>
    <scope>NUCLEOTIDE SEQUENCE [LARGE SCALE GENOMIC DNA]</scope>
    <source>
        <strain evidence="1 2">DSM 7216</strain>
    </source>
</reference>
<accession>A0A256FNF6</accession>
<dbReference type="Gene3D" id="3.10.129.10">
    <property type="entry name" value="Hotdog Thioesterase"/>
    <property type="match status" value="1"/>
</dbReference>
<dbReference type="InterPro" id="IPR029069">
    <property type="entry name" value="HotDog_dom_sf"/>
</dbReference>
<dbReference type="EMBL" id="NNRJ01000044">
    <property type="protein sequence ID" value="OYR16266.1"/>
    <property type="molecule type" value="Genomic_DNA"/>
</dbReference>
<dbReference type="SUPFAM" id="SSF54637">
    <property type="entry name" value="Thioesterase/thiol ester dehydrase-isomerase"/>
    <property type="match status" value="1"/>
</dbReference>
<evidence type="ECO:0000313" key="2">
    <source>
        <dbReference type="Proteomes" id="UP000215590"/>
    </source>
</evidence>
<dbReference type="AlphaFoldDB" id="A0A256FNF6"/>
<dbReference type="Proteomes" id="UP000215590">
    <property type="component" value="Unassembled WGS sequence"/>
</dbReference>